<sequence>MIQSDFESFRIALPIPVKVLSPNCTIGTIGGRFIKASAIKRHRKLACEAVEDSEIETVPWEHVSVSITIYYATRRRRDEDNVMGSLKSYYDGIVDSGLVADDDKINMTRYMPRLSFDDKHPRVEIILMRLPGGIQCSTF</sequence>
<dbReference type="AlphaFoldDB" id="A0A0F9EZ45"/>
<reference evidence="1" key="1">
    <citation type="journal article" date="2015" name="Nature">
        <title>Complex archaea that bridge the gap between prokaryotes and eukaryotes.</title>
        <authorList>
            <person name="Spang A."/>
            <person name="Saw J.H."/>
            <person name="Jorgensen S.L."/>
            <person name="Zaremba-Niedzwiedzka K."/>
            <person name="Martijn J."/>
            <person name="Lind A.E."/>
            <person name="van Eijk R."/>
            <person name="Schleper C."/>
            <person name="Guy L."/>
            <person name="Ettema T.J."/>
        </authorList>
    </citation>
    <scope>NUCLEOTIDE SEQUENCE</scope>
</reference>
<dbReference type="SUPFAM" id="SSF103084">
    <property type="entry name" value="Holliday junction resolvase RusA"/>
    <property type="match status" value="1"/>
</dbReference>
<gene>
    <name evidence="1" type="ORF">LCGC14_2094380</name>
</gene>
<comment type="caution">
    <text evidence="1">The sequence shown here is derived from an EMBL/GenBank/DDBJ whole genome shotgun (WGS) entry which is preliminary data.</text>
</comment>
<dbReference type="GO" id="GO:0006310">
    <property type="term" value="P:DNA recombination"/>
    <property type="evidence" value="ECO:0007669"/>
    <property type="project" value="InterPro"/>
</dbReference>
<proteinExistence type="predicted"/>
<dbReference type="Gene3D" id="3.30.1330.70">
    <property type="entry name" value="Holliday junction resolvase RusA"/>
    <property type="match status" value="1"/>
</dbReference>
<dbReference type="EMBL" id="LAZR01025577">
    <property type="protein sequence ID" value="KKL71491.1"/>
    <property type="molecule type" value="Genomic_DNA"/>
</dbReference>
<dbReference type="GO" id="GO:0000287">
    <property type="term" value="F:magnesium ion binding"/>
    <property type="evidence" value="ECO:0007669"/>
    <property type="project" value="InterPro"/>
</dbReference>
<organism evidence="1">
    <name type="scientific">marine sediment metagenome</name>
    <dbReference type="NCBI Taxonomy" id="412755"/>
    <lineage>
        <taxon>unclassified sequences</taxon>
        <taxon>metagenomes</taxon>
        <taxon>ecological metagenomes</taxon>
    </lineage>
</organism>
<dbReference type="InterPro" id="IPR036614">
    <property type="entry name" value="RusA-like_sf"/>
</dbReference>
<name>A0A0F9EZ45_9ZZZZ</name>
<accession>A0A0F9EZ45</accession>
<protein>
    <submittedName>
        <fullName evidence="1">Uncharacterized protein</fullName>
    </submittedName>
</protein>
<evidence type="ECO:0000313" key="1">
    <source>
        <dbReference type="EMBL" id="KKL71491.1"/>
    </source>
</evidence>
<dbReference type="GO" id="GO:0006281">
    <property type="term" value="P:DNA repair"/>
    <property type="evidence" value="ECO:0007669"/>
    <property type="project" value="InterPro"/>
</dbReference>